<evidence type="ECO:0000313" key="2">
    <source>
        <dbReference type="EMBL" id="OAV90238.1"/>
    </source>
</evidence>
<accession>A0A180GCQ6</accession>
<feature type="compositionally biased region" description="Pro residues" evidence="1">
    <location>
        <begin position="105"/>
        <end position="118"/>
    </location>
</feature>
<proteinExistence type="predicted"/>
<reference evidence="2" key="2">
    <citation type="submission" date="2016-05" db="EMBL/GenBank/DDBJ databases">
        <title>Comparative analysis highlights variable genome content of wheat rusts and divergence of the mating loci.</title>
        <authorList>
            <person name="Cuomo C.A."/>
            <person name="Bakkeren G."/>
            <person name="Szabo L."/>
            <person name="Khalil H."/>
            <person name="Joly D."/>
            <person name="Goldberg J."/>
            <person name="Young S."/>
            <person name="Zeng Q."/>
            <person name="Fellers J."/>
        </authorList>
    </citation>
    <scope>NUCLEOTIDE SEQUENCE [LARGE SCALE GENOMIC DNA]</scope>
    <source>
        <strain evidence="2">1-1 BBBD Race 1</strain>
    </source>
</reference>
<feature type="region of interest" description="Disordered" evidence="1">
    <location>
        <begin position="28"/>
        <end position="170"/>
    </location>
</feature>
<evidence type="ECO:0000313" key="4">
    <source>
        <dbReference type="Proteomes" id="UP000005240"/>
    </source>
</evidence>
<reference evidence="3 4" key="3">
    <citation type="journal article" date="2017" name="G3 (Bethesda)">
        <title>Comparative analysis highlights variable genome content of wheat rusts and divergence of the mating loci.</title>
        <authorList>
            <person name="Cuomo C.A."/>
            <person name="Bakkeren G."/>
            <person name="Khalil H.B."/>
            <person name="Panwar V."/>
            <person name="Joly D."/>
            <person name="Linning R."/>
            <person name="Sakthikumar S."/>
            <person name="Song X."/>
            <person name="Adiconis X."/>
            <person name="Fan L."/>
            <person name="Goldberg J.M."/>
            <person name="Levin J.Z."/>
            <person name="Young S."/>
            <person name="Zeng Q."/>
            <person name="Anikster Y."/>
            <person name="Bruce M."/>
            <person name="Wang M."/>
            <person name="Yin C."/>
            <person name="McCallum B."/>
            <person name="Szabo L.J."/>
            <person name="Hulbert S."/>
            <person name="Chen X."/>
            <person name="Fellers J.P."/>
        </authorList>
    </citation>
    <scope>NUCLEOTIDE SEQUENCE</scope>
    <source>
        <strain evidence="3">isolate 1-1 / race 1 (BBBD)</strain>
        <strain evidence="4">Isolate 1-1 / race 1 (BBBD)</strain>
    </source>
</reference>
<organism evidence="2">
    <name type="scientific">Puccinia triticina (isolate 1-1 / race 1 (BBBD))</name>
    <name type="common">Brown leaf rust fungus</name>
    <dbReference type="NCBI Taxonomy" id="630390"/>
    <lineage>
        <taxon>Eukaryota</taxon>
        <taxon>Fungi</taxon>
        <taxon>Dikarya</taxon>
        <taxon>Basidiomycota</taxon>
        <taxon>Pucciniomycotina</taxon>
        <taxon>Pucciniomycetes</taxon>
        <taxon>Pucciniales</taxon>
        <taxon>Pucciniaceae</taxon>
        <taxon>Puccinia</taxon>
    </lineage>
</organism>
<reference evidence="3" key="4">
    <citation type="submission" date="2025-05" db="UniProtKB">
        <authorList>
            <consortium name="EnsemblFungi"/>
        </authorList>
    </citation>
    <scope>IDENTIFICATION</scope>
    <source>
        <strain evidence="3">isolate 1-1 / race 1 (BBBD)</strain>
    </source>
</reference>
<reference evidence="2" key="1">
    <citation type="submission" date="2009-11" db="EMBL/GenBank/DDBJ databases">
        <authorList>
            <consortium name="The Broad Institute Genome Sequencing Platform"/>
            <person name="Ward D."/>
            <person name="Feldgarden M."/>
            <person name="Earl A."/>
            <person name="Young S.K."/>
            <person name="Zeng Q."/>
            <person name="Koehrsen M."/>
            <person name="Alvarado L."/>
            <person name="Berlin A."/>
            <person name="Bochicchio J."/>
            <person name="Borenstein D."/>
            <person name="Chapman S.B."/>
            <person name="Chen Z."/>
            <person name="Engels R."/>
            <person name="Freedman E."/>
            <person name="Gellesch M."/>
            <person name="Goldberg J."/>
            <person name="Griggs A."/>
            <person name="Gujja S."/>
            <person name="Heilman E."/>
            <person name="Heiman D."/>
            <person name="Hepburn T."/>
            <person name="Howarth C."/>
            <person name="Jen D."/>
            <person name="Larson L."/>
            <person name="Lewis B."/>
            <person name="Mehta T."/>
            <person name="Park D."/>
            <person name="Pearson M."/>
            <person name="Roberts A."/>
            <person name="Saif S."/>
            <person name="Shea T."/>
            <person name="Shenoy N."/>
            <person name="Sisk P."/>
            <person name="Stolte C."/>
            <person name="Sykes S."/>
            <person name="Thomson T."/>
            <person name="Walk T."/>
            <person name="White J."/>
            <person name="Yandava C."/>
            <person name="Izard J."/>
            <person name="Baranova O.V."/>
            <person name="Blanton J.M."/>
            <person name="Tanner A.C."/>
            <person name="Dewhirst F.E."/>
            <person name="Haas B."/>
            <person name="Nusbaum C."/>
            <person name="Birren B."/>
        </authorList>
    </citation>
    <scope>NUCLEOTIDE SEQUENCE [LARGE SCALE GENOMIC DNA]</scope>
    <source>
        <strain evidence="2">1-1 BBBD Race 1</strain>
    </source>
</reference>
<evidence type="ECO:0000313" key="3">
    <source>
        <dbReference type="EnsemblFungi" id="PTTG_00726-t43_1-p1"/>
    </source>
</evidence>
<gene>
    <name evidence="2" type="ORF">PTTG_00726</name>
</gene>
<dbReference type="Proteomes" id="UP000005240">
    <property type="component" value="Unassembled WGS sequence"/>
</dbReference>
<protein>
    <submittedName>
        <fullName evidence="2 3">Uncharacterized protein</fullName>
    </submittedName>
</protein>
<name>A0A180GCQ6_PUCT1</name>
<feature type="compositionally biased region" description="Low complexity" evidence="1">
    <location>
        <begin position="151"/>
        <end position="170"/>
    </location>
</feature>
<dbReference type="VEuPathDB" id="FungiDB:PTTG_00726"/>
<dbReference type="AlphaFoldDB" id="A0A180GCQ6"/>
<evidence type="ECO:0000256" key="1">
    <source>
        <dbReference type="SAM" id="MobiDB-lite"/>
    </source>
</evidence>
<sequence length="331" mass="36348">MSTRRTTSSNKLFPFTDPEEILRRARAEQRRLQQAALTARRTETTPTSYHLDPTEPSETLPNPDPPLVVGSAPASLPSPLHDSLLTRNHIGASEPTPLTISPSEHPLPPEAHPRPPSPTRAALMDGSSLAPGSAGDEKQPTPMDHTGLPNAGSTATPAGSSAPAPSLTTSNLSTKDYMKMMMAAQQASIVQAQAERAEYTARLARSDEVNEGRMGRLKEAFINLLNRPSQQPSGQVDLWKVNTTDAPKYTGPYMEIESFLVWINGVEIFFTSKEITEDRHKTLLIGRLISETNLLSFYQSAAPRLLTLSWTEVKDELFDTALLSDWTRVLR</sequence>
<dbReference type="EMBL" id="ADAS02000106">
    <property type="protein sequence ID" value="OAV90238.1"/>
    <property type="molecule type" value="Genomic_DNA"/>
</dbReference>
<keyword evidence="4" id="KW-1185">Reference proteome</keyword>
<dbReference type="EnsemblFungi" id="PTTG_00726-t43_1">
    <property type="protein sequence ID" value="PTTG_00726-t43_1-p1"/>
    <property type="gene ID" value="PTTG_00726"/>
</dbReference>